<keyword evidence="6 13" id="KW-0349">Heme</keyword>
<dbReference type="GO" id="GO:0005886">
    <property type="term" value="C:plasma membrane"/>
    <property type="evidence" value="ECO:0007669"/>
    <property type="project" value="UniProtKB-SubCell"/>
</dbReference>
<evidence type="ECO:0000256" key="5">
    <source>
        <dbReference type="ARBA" id="ARBA00022519"/>
    </source>
</evidence>
<dbReference type="GO" id="GO:0070069">
    <property type="term" value="C:cytochrome complex"/>
    <property type="evidence" value="ECO:0007669"/>
    <property type="project" value="UniProtKB-UniRule"/>
</dbReference>
<dbReference type="EMBL" id="FMYU01000001">
    <property type="protein sequence ID" value="SDB96497.1"/>
    <property type="molecule type" value="Genomic_DNA"/>
</dbReference>
<gene>
    <name evidence="14" type="ORF">SAMN05660835_00074</name>
</gene>
<evidence type="ECO:0000313" key="14">
    <source>
        <dbReference type="EMBL" id="SDB96497.1"/>
    </source>
</evidence>
<dbReference type="Pfam" id="PF01654">
    <property type="entry name" value="Cyt_bd_oxida_I"/>
    <property type="match status" value="1"/>
</dbReference>
<keyword evidence="12 13" id="KW-0472">Membrane</keyword>
<evidence type="ECO:0000256" key="10">
    <source>
        <dbReference type="ARBA" id="ARBA00022989"/>
    </source>
</evidence>
<keyword evidence="7 13" id="KW-0812">Transmembrane</keyword>
<feature type="transmembrane region" description="Helical" evidence="13">
    <location>
        <begin position="356"/>
        <end position="374"/>
    </location>
</feature>
<proteinExistence type="inferred from homology"/>
<dbReference type="Proteomes" id="UP000199411">
    <property type="component" value="Unassembled WGS sequence"/>
</dbReference>
<feature type="transmembrane region" description="Helical" evidence="13">
    <location>
        <begin position="20"/>
        <end position="39"/>
    </location>
</feature>
<evidence type="ECO:0000256" key="4">
    <source>
        <dbReference type="ARBA" id="ARBA00022475"/>
    </source>
</evidence>
<dbReference type="PANTHER" id="PTHR30365">
    <property type="entry name" value="CYTOCHROME D UBIQUINOL OXIDASE"/>
    <property type="match status" value="1"/>
</dbReference>
<dbReference type="GO" id="GO:0020037">
    <property type="term" value="F:heme binding"/>
    <property type="evidence" value="ECO:0007669"/>
    <property type="project" value="TreeGrafter"/>
</dbReference>
<evidence type="ECO:0000256" key="1">
    <source>
        <dbReference type="ARBA" id="ARBA00004429"/>
    </source>
</evidence>
<feature type="transmembrane region" description="Helical" evidence="13">
    <location>
        <begin position="91"/>
        <end position="114"/>
    </location>
</feature>
<name>A0A1G6HQC2_9BACT</name>
<sequence>MDAELLSRIQFGVTAGFHFIYPPLTIGLGTLIAIIEYMYLKTNDEIYRKMADFWAKLFAINFVIGVASGIVMEFEFGTNWSNYSRFVGDIFGAPLAAEGVFAFFLESTFLGLYLVGKNRLSRFMRFFSFLMVAFGSTLSALWILIANSWQQTPAGYKVEGGRAVLTNFWEAVFNPTMPSMFLHTVDASYITGAIFMAGISAYFLIKGKNLELAKRSLKLAVIFGVIVSILQLFPFGDESARVVAKTQPEKLASFEGLFKTQSKAPLLVFGIPDPSQNKMLVEIGIPGALSFLADHNVNAVVKGIDAFPKDDLPPMTLTFYSFHLMVALGTLFILTFLVGVFLLYKKKLFTTKPYLSALWAFIPLPYIANELGWITTEVGRQPWAVYGLLRTKDAFSPLPAGDVAVSLIGFTLVYAVLFGIFLYLTIHTVKTFKMD</sequence>
<dbReference type="OrthoDB" id="9807042at2"/>
<evidence type="ECO:0000256" key="6">
    <source>
        <dbReference type="ARBA" id="ARBA00022617"/>
    </source>
</evidence>
<keyword evidence="9 13" id="KW-0249">Electron transport</keyword>
<evidence type="ECO:0000256" key="13">
    <source>
        <dbReference type="PIRNR" id="PIRNR006446"/>
    </source>
</evidence>
<evidence type="ECO:0000313" key="15">
    <source>
        <dbReference type="Proteomes" id="UP000199411"/>
    </source>
</evidence>
<keyword evidence="10 13" id="KW-1133">Transmembrane helix</keyword>
<dbReference type="PIRSF" id="PIRSF006446">
    <property type="entry name" value="Cyt_quinol_oxidase_1"/>
    <property type="match status" value="1"/>
</dbReference>
<protein>
    <submittedName>
        <fullName evidence="14">Cytochrome bd-I ubiquinol oxidase subunit 1 apoprotein</fullName>
    </submittedName>
</protein>
<evidence type="ECO:0000256" key="7">
    <source>
        <dbReference type="ARBA" id="ARBA00022692"/>
    </source>
</evidence>
<comment type="subcellular location">
    <subcellularLocation>
        <location evidence="1">Cell inner membrane</location>
        <topology evidence="1">Multi-pass membrane protein</topology>
    </subcellularLocation>
</comment>
<organism evidence="14 15">
    <name type="scientific">Desulfurella multipotens</name>
    <dbReference type="NCBI Taxonomy" id="79269"/>
    <lineage>
        <taxon>Bacteria</taxon>
        <taxon>Pseudomonadati</taxon>
        <taxon>Campylobacterota</taxon>
        <taxon>Desulfurellia</taxon>
        <taxon>Desulfurellales</taxon>
        <taxon>Desulfurellaceae</taxon>
        <taxon>Desulfurella</taxon>
    </lineage>
</organism>
<comment type="similarity">
    <text evidence="2 13">Belongs to the cytochrome ubiquinol oxidase subunit 1 family.</text>
</comment>
<reference evidence="15" key="1">
    <citation type="submission" date="2016-10" db="EMBL/GenBank/DDBJ databases">
        <authorList>
            <person name="Varghese N."/>
            <person name="Submissions S."/>
        </authorList>
    </citation>
    <scope>NUCLEOTIDE SEQUENCE [LARGE SCALE GENOMIC DNA]</scope>
    <source>
        <strain evidence="15">DSM 8415</strain>
    </source>
</reference>
<feature type="transmembrane region" description="Helical" evidence="13">
    <location>
        <begin position="217"/>
        <end position="236"/>
    </location>
</feature>
<evidence type="ECO:0000256" key="12">
    <source>
        <dbReference type="ARBA" id="ARBA00023136"/>
    </source>
</evidence>
<evidence type="ECO:0000256" key="2">
    <source>
        <dbReference type="ARBA" id="ARBA00009819"/>
    </source>
</evidence>
<feature type="transmembrane region" description="Helical" evidence="13">
    <location>
        <begin position="403"/>
        <end position="426"/>
    </location>
</feature>
<dbReference type="InterPro" id="IPR002585">
    <property type="entry name" value="Cyt-d_ubiquinol_oxidase_su_1"/>
</dbReference>
<feature type="transmembrane region" description="Helical" evidence="13">
    <location>
        <begin position="320"/>
        <end position="344"/>
    </location>
</feature>
<feature type="transmembrane region" description="Helical" evidence="13">
    <location>
        <begin position="187"/>
        <end position="205"/>
    </location>
</feature>
<dbReference type="GO" id="GO:0046872">
    <property type="term" value="F:metal ion binding"/>
    <property type="evidence" value="ECO:0007669"/>
    <property type="project" value="UniProtKB-UniRule"/>
</dbReference>
<dbReference type="PANTHER" id="PTHR30365:SF0">
    <property type="entry name" value="CYTOCHROME BD-I UBIQUINOL OXIDASE SUBUNIT 1"/>
    <property type="match status" value="1"/>
</dbReference>
<dbReference type="GO" id="GO:0019646">
    <property type="term" value="P:aerobic electron transport chain"/>
    <property type="evidence" value="ECO:0007669"/>
    <property type="project" value="InterPro"/>
</dbReference>
<evidence type="ECO:0000256" key="8">
    <source>
        <dbReference type="ARBA" id="ARBA00022723"/>
    </source>
</evidence>
<keyword evidence="15" id="KW-1185">Reference proteome</keyword>
<dbReference type="RefSeq" id="WP_092127356.1">
    <property type="nucleotide sequence ID" value="NZ_FMYU01000001.1"/>
</dbReference>
<evidence type="ECO:0000256" key="11">
    <source>
        <dbReference type="ARBA" id="ARBA00023004"/>
    </source>
</evidence>
<keyword evidence="5" id="KW-0997">Cell inner membrane</keyword>
<dbReference type="GO" id="GO:0009055">
    <property type="term" value="F:electron transfer activity"/>
    <property type="evidence" value="ECO:0007669"/>
    <property type="project" value="UniProtKB-UniRule"/>
</dbReference>
<feature type="transmembrane region" description="Helical" evidence="13">
    <location>
        <begin position="51"/>
        <end position="71"/>
    </location>
</feature>
<evidence type="ECO:0000256" key="3">
    <source>
        <dbReference type="ARBA" id="ARBA00022448"/>
    </source>
</evidence>
<feature type="transmembrane region" description="Helical" evidence="13">
    <location>
        <begin position="126"/>
        <end position="145"/>
    </location>
</feature>
<keyword evidence="8 13" id="KW-0479">Metal-binding</keyword>
<dbReference type="GO" id="GO:0016682">
    <property type="term" value="F:oxidoreductase activity, acting on diphenols and related substances as donors, oxygen as acceptor"/>
    <property type="evidence" value="ECO:0007669"/>
    <property type="project" value="TreeGrafter"/>
</dbReference>
<keyword evidence="4 13" id="KW-1003">Cell membrane</keyword>
<keyword evidence="3 13" id="KW-0813">Transport</keyword>
<dbReference type="AlphaFoldDB" id="A0A1G6HQC2"/>
<evidence type="ECO:0000256" key="9">
    <source>
        <dbReference type="ARBA" id="ARBA00022982"/>
    </source>
</evidence>
<accession>A0A1G6HQC2</accession>
<keyword evidence="11 13" id="KW-0408">Iron</keyword>